<protein>
    <recommendedName>
        <fullName evidence="4">coproporphyrinogen oxidase</fullName>
        <ecNumber evidence="4">1.3.3.3</ecNumber>
    </recommendedName>
</protein>
<dbReference type="InterPro" id="IPR001260">
    <property type="entry name" value="Coprogen_oxidase_aer"/>
</dbReference>
<dbReference type="OrthoDB" id="15318at2759"/>
<dbReference type="NCBIfam" id="NF003727">
    <property type="entry name" value="PRK05330.1"/>
    <property type="match status" value="1"/>
</dbReference>
<dbReference type="RefSeq" id="XP_011388915.1">
    <property type="nucleotide sequence ID" value="XM_011390613.1"/>
</dbReference>
<dbReference type="PANTHER" id="PTHR10755">
    <property type="entry name" value="COPROPORPHYRINOGEN III OXIDASE, MITOCHONDRIAL"/>
    <property type="match status" value="1"/>
</dbReference>
<dbReference type="GO" id="GO:0005737">
    <property type="term" value="C:cytoplasm"/>
    <property type="evidence" value="ECO:0000318"/>
    <property type="project" value="GO_Central"/>
</dbReference>
<proteinExistence type="inferred from homology"/>
<dbReference type="VEuPathDB" id="FungiDB:UMAG_12186"/>
<evidence type="ECO:0000313" key="8">
    <source>
        <dbReference type="EMBL" id="KIS69793.1"/>
    </source>
</evidence>
<evidence type="ECO:0000256" key="4">
    <source>
        <dbReference type="ARBA" id="ARBA00012869"/>
    </source>
</evidence>
<name>A0A0D1CTF5_MYCMD</name>
<keyword evidence="5" id="KW-0560">Oxidoreductase</keyword>
<dbReference type="eggNOG" id="KOG1518">
    <property type="taxonomic scope" value="Eukaryota"/>
</dbReference>
<dbReference type="PRINTS" id="PR00073">
    <property type="entry name" value="COPRGNOXDASE"/>
</dbReference>
<evidence type="ECO:0000256" key="6">
    <source>
        <dbReference type="ARBA" id="ARBA00023244"/>
    </source>
</evidence>
<gene>
    <name evidence="8" type="ORF">UMAG_12186</name>
</gene>
<dbReference type="EC" id="1.3.3.3" evidence="4"/>
<comment type="similarity">
    <text evidence="2">Belongs to the aerobic coproporphyrinogen-III oxidase family.</text>
</comment>
<dbReference type="SUPFAM" id="SSF102886">
    <property type="entry name" value="Coproporphyrinogen III oxidase"/>
    <property type="match status" value="1"/>
</dbReference>
<dbReference type="GeneID" id="23567939"/>
<keyword evidence="9" id="KW-1185">Reference proteome</keyword>
<feature type="compositionally biased region" description="Basic and acidic residues" evidence="7">
    <location>
        <begin position="496"/>
        <end position="517"/>
    </location>
</feature>
<dbReference type="GO" id="GO:0004109">
    <property type="term" value="F:coproporphyrinogen oxidase activity"/>
    <property type="evidence" value="ECO:0000318"/>
    <property type="project" value="GO_Central"/>
</dbReference>
<dbReference type="KEGG" id="uma:UMAG_12186"/>
<dbReference type="InParanoid" id="A0A0D1CTF5"/>
<evidence type="ECO:0000256" key="5">
    <source>
        <dbReference type="ARBA" id="ARBA00023002"/>
    </source>
</evidence>
<dbReference type="InterPro" id="IPR036406">
    <property type="entry name" value="Coprogen_oxidase_aer_sf"/>
</dbReference>
<dbReference type="PANTHER" id="PTHR10755:SF0">
    <property type="entry name" value="OXYGEN-DEPENDENT COPROPORPHYRINOGEN-III OXIDASE, MITOCHONDRIAL"/>
    <property type="match status" value="1"/>
</dbReference>
<dbReference type="AlphaFoldDB" id="A0A0D1CTF5"/>
<dbReference type="GO" id="GO:0006782">
    <property type="term" value="P:protoporphyrinogen IX biosynthetic process"/>
    <property type="evidence" value="ECO:0000318"/>
    <property type="project" value="GO_Central"/>
</dbReference>
<comment type="subunit">
    <text evidence="3">Homodimer.</text>
</comment>
<dbReference type="InterPro" id="IPR018375">
    <property type="entry name" value="Coprogen_oxidase_CS"/>
</dbReference>
<evidence type="ECO:0000256" key="1">
    <source>
        <dbReference type="ARBA" id="ARBA00005168"/>
    </source>
</evidence>
<evidence type="ECO:0000256" key="2">
    <source>
        <dbReference type="ARBA" id="ARBA00010644"/>
    </source>
</evidence>
<dbReference type="Pfam" id="PF01218">
    <property type="entry name" value="Coprogen_oxidas"/>
    <property type="match status" value="1"/>
</dbReference>
<comment type="pathway">
    <text evidence="1">Porphyrin-containing compound metabolism; protoporphyrin-IX biosynthesis; protoporphyrinogen-IX from coproporphyrinogen-III (O2 route): step 1/1.</text>
</comment>
<dbReference type="EMBL" id="CM003144">
    <property type="protein sequence ID" value="KIS69793.1"/>
    <property type="molecule type" value="Genomic_DNA"/>
</dbReference>
<reference evidence="8 9" key="1">
    <citation type="journal article" date="2006" name="Nature">
        <title>Insights from the genome of the biotrophic fungal plant pathogen Ustilago maydis.</title>
        <authorList>
            <person name="Kamper J."/>
            <person name="Kahmann R."/>
            <person name="Bolker M."/>
            <person name="Ma L.J."/>
            <person name="Brefort T."/>
            <person name="Saville B.J."/>
            <person name="Banuett F."/>
            <person name="Kronstad J.W."/>
            <person name="Gold S.E."/>
            <person name="Muller O."/>
            <person name="Perlin M.H."/>
            <person name="Wosten H.A."/>
            <person name="de Vries R."/>
            <person name="Ruiz-Herrera J."/>
            <person name="Reynaga-Pena C.G."/>
            <person name="Snetselaar K."/>
            <person name="McCann M."/>
            <person name="Perez-Martin J."/>
            <person name="Feldbrugge M."/>
            <person name="Basse C.W."/>
            <person name="Steinberg G."/>
            <person name="Ibeas J.I."/>
            <person name="Holloman W."/>
            <person name="Guzman P."/>
            <person name="Farman M."/>
            <person name="Stajich J.E."/>
            <person name="Sentandreu R."/>
            <person name="Gonzalez-Prieto J.M."/>
            <person name="Kennell J.C."/>
            <person name="Molina L."/>
            <person name="Schirawski J."/>
            <person name="Mendoza-Mendoza A."/>
            <person name="Greilinger D."/>
            <person name="Munch K."/>
            <person name="Rossel N."/>
            <person name="Scherer M."/>
            <person name="Vranes M."/>
            <person name="Ladendorf O."/>
            <person name="Vincon V."/>
            <person name="Fuchs U."/>
            <person name="Sandrock B."/>
            <person name="Meng S."/>
            <person name="Ho E.C."/>
            <person name="Cahill M.J."/>
            <person name="Boyce K.J."/>
            <person name="Klose J."/>
            <person name="Klosterman S.J."/>
            <person name="Deelstra H.J."/>
            <person name="Ortiz-Castellanos L."/>
            <person name="Li W."/>
            <person name="Sanchez-Alonso P."/>
            <person name="Schreier P.H."/>
            <person name="Hauser-Hahn I."/>
            <person name="Vaupel M."/>
            <person name="Koopmann E."/>
            <person name="Friedrich G."/>
            <person name="Voss H."/>
            <person name="Schluter T."/>
            <person name="Margolis J."/>
            <person name="Platt D."/>
            <person name="Swimmer C."/>
            <person name="Gnirke A."/>
            <person name="Chen F."/>
            <person name="Vysotskaia V."/>
            <person name="Mannhaupt G."/>
            <person name="Guldener U."/>
            <person name="Munsterkotter M."/>
            <person name="Haase D."/>
            <person name="Oesterheld M."/>
            <person name="Mewes H.W."/>
            <person name="Mauceli E.W."/>
            <person name="DeCaprio D."/>
            <person name="Wade C.M."/>
            <person name="Butler J."/>
            <person name="Young S."/>
            <person name="Jaffe D.B."/>
            <person name="Calvo S."/>
            <person name="Nusbaum C."/>
            <person name="Galagan J."/>
            <person name="Birren B.W."/>
        </authorList>
    </citation>
    <scope>NUCLEOTIDE SEQUENCE [LARGE SCALE GENOMIC DNA]</scope>
    <source>
        <strain evidence="9">DSM 14603 / FGSC 9021 / UM521</strain>
    </source>
</reference>
<dbReference type="Gene3D" id="3.40.1500.10">
    <property type="entry name" value="Coproporphyrinogen III oxidase, aerobic"/>
    <property type="match status" value="1"/>
</dbReference>
<sequence length="517" mass="56787">MLARPLRLAARRPSTALSCRQFVRHVSSFSNSSKASSEFFASSAKLPGNGMALASSAAAILGGLALYAALAPKASLSSSALECEAAKPTPASAIKGGNQSDLPEISHLDPKILTNASAPMRKRMETYIKLLQYNIVSALSQEEPKARFLIDSWLRKEGGEGISCVLQDGSTFEKAGVNISVVHGMLPPAAVRQMSADHAGLMDKTGYKLEGKDADVKGLPFYAAGLSLVVHPRNPFAPTVHFNYRYFELTHPETLADGSPNPRHPNNRKDGKHDHEPIAWWFGGGTDLTPIYLFDEDAEHFHKTLKSAADQHDAAFYPTWKKWCDKYFLIPHRGEARGVGGIFFDDLTLPQWASTHSGKAFIPLSDGSKPTSSQPLVASISSTKQHDQDSLFATVRSMGDAFIPAYVPLVQKRKNTPFTQAHERWQQIRRGRYVEFNLVYDRGTKFGLQTPGARIESILMSLPLKARWEYMERYSGGGAQGRDGKATKSADAGQTAEHDGAMEKHTQQALRHPRDWA</sequence>
<evidence type="ECO:0000313" key="9">
    <source>
        <dbReference type="Proteomes" id="UP000000561"/>
    </source>
</evidence>
<dbReference type="FunCoup" id="A0A0D1CTF5">
    <property type="interactions" value="271"/>
</dbReference>
<keyword evidence="6" id="KW-0627">Porphyrin biosynthesis</keyword>
<dbReference type="UniPathway" id="UPA00251">
    <property type="reaction ID" value="UER00322"/>
</dbReference>
<accession>A0A0D1CTF5</accession>
<dbReference type="Proteomes" id="UP000000561">
    <property type="component" value="Chromosome 5"/>
</dbReference>
<feature type="region of interest" description="Disordered" evidence="7">
    <location>
        <begin position="475"/>
        <end position="517"/>
    </location>
</feature>
<evidence type="ECO:0000256" key="7">
    <source>
        <dbReference type="SAM" id="MobiDB-lite"/>
    </source>
</evidence>
<evidence type="ECO:0000256" key="3">
    <source>
        <dbReference type="ARBA" id="ARBA00011738"/>
    </source>
</evidence>
<dbReference type="PROSITE" id="PS01021">
    <property type="entry name" value="COPROGEN_OXIDASE"/>
    <property type="match status" value="1"/>
</dbReference>
<dbReference type="STRING" id="237631.A0A0D1CTF5"/>
<organism evidence="8 9">
    <name type="scientific">Mycosarcoma maydis</name>
    <name type="common">Corn smut fungus</name>
    <name type="synonym">Ustilago maydis</name>
    <dbReference type="NCBI Taxonomy" id="5270"/>
    <lineage>
        <taxon>Eukaryota</taxon>
        <taxon>Fungi</taxon>
        <taxon>Dikarya</taxon>
        <taxon>Basidiomycota</taxon>
        <taxon>Ustilaginomycotina</taxon>
        <taxon>Ustilaginomycetes</taxon>
        <taxon>Ustilaginales</taxon>
        <taxon>Ustilaginaceae</taxon>
        <taxon>Mycosarcoma</taxon>
    </lineage>
</organism>